<keyword evidence="2 8" id="KW-0436">Ligase</keyword>
<accession>A0A7R6SZZ9</accession>
<feature type="binding site" evidence="8">
    <location>
        <position position="139"/>
    </location>
    <ligand>
        <name>L-tryptophan</name>
        <dbReference type="ChEBI" id="CHEBI:57912"/>
    </ligand>
</feature>
<dbReference type="AlphaFoldDB" id="A0A7R6SZZ9"/>
<feature type="binding site" evidence="8">
    <location>
        <position position="190"/>
    </location>
    <ligand>
        <name>ATP</name>
        <dbReference type="ChEBI" id="CHEBI:30616"/>
    </ligand>
</feature>
<dbReference type="EMBL" id="AP017470">
    <property type="protein sequence ID" value="BBB33242.1"/>
    <property type="molecule type" value="Genomic_DNA"/>
</dbReference>
<protein>
    <recommendedName>
        <fullName evidence="8">Tryptophan--tRNA ligase</fullName>
        <ecNumber evidence="8">6.1.1.2</ecNumber>
    </recommendedName>
    <alternativeName>
        <fullName evidence="8">Tryptophanyl-tRNA synthetase</fullName>
        <shortName evidence="8">TrpRS</shortName>
    </alternativeName>
</protein>
<dbReference type="InterPro" id="IPR014729">
    <property type="entry name" value="Rossmann-like_a/b/a_fold"/>
</dbReference>
<feature type="binding site" evidence="8">
    <location>
        <begin position="11"/>
        <end position="13"/>
    </location>
    <ligand>
        <name>ATP</name>
        <dbReference type="ChEBI" id="CHEBI:30616"/>
    </ligand>
</feature>
<proteinExistence type="inferred from homology"/>
<keyword evidence="4 8" id="KW-0067">ATP-binding</keyword>
<feature type="binding site" evidence="8">
    <location>
        <begin position="19"/>
        <end position="20"/>
    </location>
    <ligand>
        <name>ATP</name>
        <dbReference type="ChEBI" id="CHEBI:30616"/>
    </ligand>
</feature>
<evidence type="ECO:0000313" key="10">
    <source>
        <dbReference type="EMBL" id="BBB33242.1"/>
    </source>
</evidence>
<dbReference type="PANTHER" id="PTHR43766:SF1">
    <property type="entry name" value="TRYPTOPHAN--TRNA LIGASE, MITOCHONDRIAL"/>
    <property type="match status" value="1"/>
</dbReference>
<dbReference type="InterPro" id="IPR002305">
    <property type="entry name" value="aa-tRNA-synth_Ic"/>
</dbReference>
<dbReference type="EC" id="6.1.1.2" evidence="8"/>
<dbReference type="InterPro" id="IPR002306">
    <property type="entry name" value="Trp-tRNA-ligase"/>
</dbReference>
<dbReference type="Gene3D" id="3.40.50.620">
    <property type="entry name" value="HUPs"/>
    <property type="match status" value="1"/>
</dbReference>
<evidence type="ECO:0000256" key="8">
    <source>
        <dbReference type="HAMAP-Rule" id="MF_00140"/>
    </source>
</evidence>
<dbReference type="PANTHER" id="PTHR43766">
    <property type="entry name" value="TRYPTOPHAN--TRNA LIGASE, MITOCHONDRIAL"/>
    <property type="match status" value="1"/>
</dbReference>
<dbReference type="FunFam" id="1.10.240.10:FF:000005">
    <property type="entry name" value="Tryptophan--tRNA ligase"/>
    <property type="match status" value="1"/>
</dbReference>
<evidence type="ECO:0000256" key="2">
    <source>
        <dbReference type="ARBA" id="ARBA00022598"/>
    </source>
</evidence>
<organism evidence="10 11">
    <name type="scientific">Thermotomaculum hydrothermale</name>
    <dbReference type="NCBI Taxonomy" id="981385"/>
    <lineage>
        <taxon>Bacteria</taxon>
        <taxon>Pseudomonadati</taxon>
        <taxon>Acidobacteriota</taxon>
        <taxon>Holophagae</taxon>
        <taxon>Thermotomaculales</taxon>
        <taxon>Thermotomaculaceae</taxon>
        <taxon>Thermotomaculum</taxon>
    </lineage>
</organism>
<feature type="short sequence motif" description="'KMSKS' region" evidence="8">
    <location>
        <begin position="197"/>
        <end position="201"/>
    </location>
</feature>
<comment type="subunit">
    <text evidence="8">Homodimer.</text>
</comment>
<dbReference type="InterPro" id="IPR001412">
    <property type="entry name" value="aa-tRNA-synth_I_CS"/>
</dbReference>
<evidence type="ECO:0000256" key="7">
    <source>
        <dbReference type="ARBA" id="ARBA00049929"/>
    </source>
</evidence>
<dbReference type="GO" id="GO:0005524">
    <property type="term" value="F:ATP binding"/>
    <property type="evidence" value="ECO:0007669"/>
    <property type="project" value="UniProtKB-UniRule"/>
</dbReference>
<sequence>MSGKRVLSGTQPTGKLHIGHLVGALENYVNLQNEGNECFYCVVDWHALTSMYSNTSAIKEHIYDVAAGFIAAGVDPDRSVIFVQSDVKEHAELHLLLSMITPLGWLERVPTYKEKKKQIKDKDLSNYGFLGYPVLQTADIIIYKANYVPVGEDQLYHLELAREIVRRFHHIFGKEIFPEPEAKITEAKRVPGLDGRKMSKSYNNAILIEDTPEEIWEKLRVMKTDTRRVRKTDPGVPEDCPVFALHKIFSPEEVRKECAEGCRTAGIGCFQCKKFLSEHLIKKVAPVGEKLRKLKENKQFLDSILDEGARKAREVASQTMEEVREAMNLKRR</sequence>
<keyword evidence="3 8" id="KW-0547">Nucleotide-binding</keyword>
<dbReference type="CDD" id="cd00806">
    <property type="entry name" value="TrpRS_core"/>
    <property type="match status" value="1"/>
</dbReference>
<dbReference type="Proteomes" id="UP000595564">
    <property type="component" value="Chromosome"/>
</dbReference>
<dbReference type="GO" id="GO:0005829">
    <property type="term" value="C:cytosol"/>
    <property type="evidence" value="ECO:0007669"/>
    <property type="project" value="TreeGrafter"/>
</dbReference>
<dbReference type="InterPro" id="IPR024109">
    <property type="entry name" value="Trp-tRNA-ligase_bac-type"/>
</dbReference>
<feature type="binding site" evidence="8">
    <location>
        <begin position="197"/>
        <end position="201"/>
    </location>
    <ligand>
        <name>ATP</name>
        <dbReference type="ChEBI" id="CHEBI:30616"/>
    </ligand>
</feature>
<evidence type="ECO:0000256" key="3">
    <source>
        <dbReference type="ARBA" id="ARBA00022741"/>
    </source>
</evidence>
<comment type="function">
    <text evidence="8">Catalyzes the attachment of tryptophan to tRNA(Trp).</text>
</comment>
<evidence type="ECO:0000313" key="11">
    <source>
        <dbReference type="Proteomes" id="UP000595564"/>
    </source>
</evidence>
<evidence type="ECO:0000256" key="9">
    <source>
        <dbReference type="RuleBase" id="RU363036"/>
    </source>
</evidence>
<evidence type="ECO:0000256" key="4">
    <source>
        <dbReference type="ARBA" id="ARBA00022840"/>
    </source>
</evidence>
<evidence type="ECO:0000256" key="1">
    <source>
        <dbReference type="ARBA" id="ARBA00005594"/>
    </source>
</evidence>
<keyword evidence="6 8" id="KW-0030">Aminoacyl-tRNA synthetase</keyword>
<feature type="binding site" evidence="8">
    <location>
        <begin position="151"/>
        <end position="153"/>
    </location>
    <ligand>
        <name>ATP</name>
        <dbReference type="ChEBI" id="CHEBI:30616"/>
    </ligand>
</feature>
<evidence type="ECO:0000256" key="5">
    <source>
        <dbReference type="ARBA" id="ARBA00022917"/>
    </source>
</evidence>
<keyword evidence="5 8" id="KW-0648">Protein biosynthesis</keyword>
<name>A0A7R6SZZ9_9BACT</name>
<gene>
    <name evidence="8 10" type="primary">trpS</name>
    <name evidence="10" type="ORF">TTHT_1777</name>
</gene>
<comment type="subcellular location">
    <subcellularLocation>
        <location evidence="8">Cytoplasm</location>
    </subcellularLocation>
</comment>
<dbReference type="NCBIfam" id="TIGR00233">
    <property type="entry name" value="trpS"/>
    <property type="match status" value="1"/>
</dbReference>
<comment type="catalytic activity">
    <reaction evidence="7 8">
        <text>tRNA(Trp) + L-tryptophan + ATP = L-tryptophyl-tRNA(Trp) + AMP + diphosphate + H(+)</text>
        <dbReference type="Rhea" id="RHEA:24080"/>
        <dbReference type="Rhea" id="RHEA-COMP:9671"/>
        <dbReference type="Rhea" id="RHEA-COMP:9705"/>
        <dbReference type="ChEBI" id="CHEBI:15378"/>
        <dbReference type="ChEBI" id="CHEBI:30616"/>
        <dbReference type="ChEBI" id="CHEBI:33019"/>
        <dbReference type="ChEBI" id="CHEBI:57912"/>
        <dbReference type="ChEBI" id="CHEBI:78442"/>
        <dbReference type="ChEBI" id="CHEBI:78535"/>
        <dbReference type="ChEBI" id="CHEBI:456215"/>
        <dbReference type="EC" id="6.1.1.2"/>
    </reaction>
</comment>
<dbReference type="HAMAP" id="MF_00140_B">
    <property type="entry name" value="Trp_tRNA_synth_B"/>
    <property type="match status" value="1"/>
</dbReference>
<dbReference type="RefSeq" id="WP_201327547.1">
    <property type="nucleotide sequence ID" value="NZ_AP017470.1"/>
</dbReference>
<dbReference type="Gene3D" id="1.10.240.10">
    <property type="entry name" value="Tyrosyl-Transfer RNA Synthetase"/>
    <property type="match status" value="1"/>
</dbReference>
<dbReference type="PRINTS" id="PR01039">
    <property type="entry name" value="TRNASYNTHTRP"/>
</dbReference>
<dbReference type="PROSITE" id="PS00178">
    <property type="entry name" value="AA_TRNA_LIGASE_I"/>
    <property type="match status" value="1"/>
</dbReference>
<keyword evidence="11" id="KW-1185">Reference proteome</keyword>
<dbReference type="InterPro" id="IPR050203">
    <property type="entry name" value="Trp-tRNA_synthetase"/>
</dbReference>
<comment type="similarity">
    <text evidence="1 8 9">Belongs to the class-I aminoacyl-tRNA synthetase family.</text>
</comment>
<feature type="short sequence motif" description="'HIGH' region" evidence="8">
    <location>
        <begin position="12"/>
        <end position="20"/>
    </location>
</feature>
<evidence type="ECO:0000256" key="6">
    <source>
        <dbReference type="ARBA" id="ARBA00023146"/>
    </source>
</evidence>
<dbReference type="Pfam" id="PF00579">
    <property type="entry name" value="tRNA-synt_1b"/>
    <property type="match status" value="1"/>
</dbReference>
<dbReference type="GO" id="GO:0004830">
    <property type="term" value="F:tryptophan-tRNA ligase activity"/>
    <property type="evidence" value="ECO:0007669"/>
    <property type="project" value="UniProtKB-UniRule"/>
</dbReference>
<keyword evidence="8" id="KW-0963">Cytoplasm</keyword>
<reference evidence="10 11" key="1">
    <citation type="journal article" date="2012" name="Extremophiles">
        <title>Thermotomaculum hydrothermale gen. nov., sp. nov., a novel heterotrophic thermophile within the phylum Acidobacteria from a deep-sea hydrothermal vent chimney in the Southern Okinawa Trough.</title>
        <authorList>
            <person name="Izumi H."/>
            <person name="Nunoura T."/>
            <person name="Miyazaki M."/>
            <person name="Mino S."/>
            <person name="Toki T."/>
            <person name="Takai K."/>
            <person name="Sako Y."/>
            <person name="Sawabe T."/>
            <person name="Nakagawa S."/>
        </authorList>
    </citation>
    <scope>NUCLEOTIDE SEQUENCE [LARGE SCALE GENOMIC DNA]</scope>
    <source>
        <strain evidence="10 11">AC55</strain>
    </source>
</reference>
<dbReference type="KEGG" id="thyd:TTHT_1777"/>
<dbReference type="GO" id="GO:0006436">
    <property type="term" value="P:tryptophanyl-tRNA aminoacylation"/>
    <property type="evidence" value="ECO:0007669"/>
    <property type="project" value="UniProtKB-UniRule"/>
</dbReference>
<dbReference type="SUPFAM" id="SSF52374">
    <property type="entry name" value="Nucleotidylyl transferase"/>
    <property type="match status" value="1"/>
</dbReference>